<protein>
    <submittedName>
        <fullName evidence="1">Uncharacterized protein</fullName>
    </submittedName>
</protein>
<proteinExistence type="predicted"/>
<dbReference type="AlphaFoldDB" id="A0A5J4VAL2"/>
<comment type="caution">
    <text evidence="1">The sequence shown here is derived from an EMBL/GenBank/DDBJ whole genome shotgun (WGS) entry which is preliminary data.</text>
</comment>
<organism evidence="1 2">
    <name type="scientific">Streblomastix strix</name>
    <dbReference type="NCBI Taxonomy" id="222440"/>
    <lineage>
        <taxon>Eukaryota</taxon>
        <taxon>Metamonada</taxon>
        <taxon>Preaxostyla</taxon>
        <taxon>Oxymonadida</taxon>
        <taxon>Streblomastigidae</taxon>
        <taxon>Streblomastix</taxon>
    </lineage>
</organism>
<reference evidence="1 2" key="1">
    <citation type="submission" date="2019-03" db="EMBL/GenBank/DDBJ databases">
        <title>Single cell metagenomics reveals metabolic interactions within the superorganism composed of flagellate Streblomastix strix and complex community of Bacteroidetes bacteria on its surface.</title>
        <authorList>
            <person name="Treitli S.C."/>
            <person name="Kolisko M."/>
            <person name="Husnik F."/>
            <person name="Keeling P."/>
            <person name="Hampl V."/>
        </authorList>
    </citation>
    <scope>NUCLEOTIDE SEQUENCE [LARGE SCALE GENOMIC DNA]</scope>
    <source>
        <strain evidence="1">ST1C</strain>
    </source>
</reference>
<dbReference type="EMBL" id="SNRW01008391">
    <property type="protein sequence ID" value="KAA6379599.1"/>
    <property type="molecule type" value="Genomic_DNA"/>
</dbReference>
<gene>
    <name evidence="1" type="ORF">EZS28_024873</name>
</gene>
<sequence>MKSPTIPEVEQQFEQEIDPFQQQFQQPFQAQVIRCETPTLSARRRSSIFEETLTPDPSVCRWLLDIISEDEHMVKESAHFVLSENQLIRVAAYTFDVSESQIQLSVEDEGCCGSDQVDTYTKQEDDPLLLLKADKSELIDAYSKTDDDELLALKLNISDQIDAYNKTEVDALLDEKLNISDQIDAFTKQEDDALLLLKADKSELIDAYMKIEVDALLDEKLNVSDQIDAYTKSEDDNKLLLKADKSELVDFVNLSTAQTITGQKQFNIITVANVSKQGKNDASILLADGGDMFVSSLVNQTELQEVLDIASGKSKAYVFETQSDLNDWITIQDNVAKLAIGDNLYIVDKQVVDYWWDGTDLKVLETEQPDMANVITTIGTATGGGNAISDLSFSGKILTPAKNINFVTADYDQNISGSKTFTSTIHSVDIQVQNYGNLSVVLAGGDKSIQDINASTQDDALLLLKADKSELIDAYTKGETNNLLNNKADSGVSYTKSEDDALLLLKADKTQLIDSYTKGETNNLLNSNADSGISYTKGEDDALLLLKADKTQLINSYTKGETNNLLNNKADSGVSYTKGEADNLLSNKANSGVSYTKQENDALLLLKADKSELVDAYTKGETNNLLKNKADSGVSYTKGEDDALLLLKANQSTIYTKTETDQLLSQIEVGDVDLSGYYAKTKTDELLDEKAATIDLSNYVSLGTVQTITANKTFNNACRFISSIDGMGIIIGSQFVKSSADDSVVLLGAGGTKPISEFAGVPTDLSNYYTKTQTFSETETDNKYVRLEGKDDTSILLAGGGDRLLSSFGGIEDLTSSAFSVQDDIAVCTYIPFPNHTVDKGDHIIITHSNGLIACKSATNTYIQCASATWIK</sequence>
<evidence type="ECO:0000313" key="1">
    <source>
        <dbReference type="EMBL" id="KAA6379599.1"/>
    </source>
</evidence>
<accession>A0A5J4VAL2</accession>
<dbReference type="Proteomes" id="UP000324800">
    <property type="component" value="Unassembled WGS sequence"/>
</dbReference>
<name>A0A5J4VAL2_9EUKA</name>
<evidence type="ECO:0000313" key="2">
    <source>
        <dbReference type="Proteomes" id="UP000324800"/>
    </source>
</evidence>